<protein>
    <submittedName>
        <fullName evidence="3">Uncharacterized protein</fullName>
    </submittedName>
</protein>
<keyword evidence="4" id="KW-1185">Reference proteome</keyword>
<dbReference type="EMBL" id="MRYD01000002">
    <property type="protein sequence ID" value="OSZ62275.1"/>
    <property type="molecule type" value="Genomic_DNA"/>
</dbReference>
<name>A0ABX3YQP5_9ACTN</name>
<accession>A0ABX3YQP5</accession>
<reference evidence="3 4" key="1">
    <citation type="submission" date="2016-12" db="EMBL/GenBank/DDBJ databases">
        <title>Genome Mining:The Detection of Biosynthetic Gene Clusters to Aid in the Expression of Curamycin A produced by Streptomyces sp. strain CZA14.</title>
        <authorList>
            <person name="Durrell K.A."/>
            <person name="Kirby B.M."/>
            <person name="Khan W."/>
            <person name="Mthethwa T."/>
            <person name="Le Roes-Hill M."/>
        </authorList>
    </citation>
    <scope>NUCLEOTIDE SEQUENCE [LARGE SCALE GENOMIC DNA]</scope>
    <source>
        <strain evidence="3 4">CZA14</strain>
    </source>
</reference>
<feature type="transmembrane region" description="Helical" evidence="2">
    <location>
        <begin position="56"/>
        <end position="76"/>
    </location>
</feature>
<feature type="compositionally biased region" description="Pro residues" evidence="1">
    <location>
        <begin position="97"/>
        <end position="107"/>
    </location>
</feature>
<keyword evidence="2" id="KW-0812">Transmembrane</keyword>
<organism evidence="3 4">
    <name type="scientific">Streptomyces pharetrae CZA14</name>
    <dbReference type="NCBI Taxonomy" id="1144883"/>
    <lineage>
        <taxon>Bacteria</taxon>
        <taxon>Bacillati</taxon>
        <taxon>Actinomycetota</taxon>
        <taxon>Actinomycetes</taxon>
        <taxon>Kitasatosporales</taxon>
        <taxon>Streptomycetaceae</taxon>
        <taxon>Streptomyces</taxon>
    </lineage>
</organism>
<feature type="compositionally biased region" description="Low complexity" evidence="1">
    <location>
        <begin position="85"/>
        <end position="96"/>
    </location>
</feature>
<evidence type="ECO:0000313" key="4">
    <source>
        <dbReference type="Proteomes" id="UP000194266"/>
    </source>
</evidence>
<sequence length="311" mass="32795">MSGDQREETARHGDGEREFEERVRALLADDAFTIQPSAAPYPAIRRLGVAERRRRVATVGAALVTLAVVPVGAAALTGPDGGGRAVSPAVSATPAQSPAPTPEPATPAGPAGPASDEQLLDGVTRESAAAMLEDCLASDLGSPLQDLGAPEEYRIVLGMGSTGDSNTPGDGRFVVAVRDEAPRTRVICNVKDGEVSGLNVGGVDMDLPDQGKVMPDVNAHKLYAQSFLDKGNWKLPFRWGSIGAVHPSVARVTVSYGDEEPRTAVLDHGWFVATGILDQQVTRAPHIKGYDAAGRQVYDSDQDKYYMADLP</sequence>
<evidence type="ECO:0000313" key="3">
    <source>
        <dbReference type="EMBL" id="OSZ62275.1"/>
    </source>
</evidence>
<evidence type="ECO:0000256" key="2">
    <source>
        <dbReference type="SAM" id="Phobius"/>
    </source>
</evidence>
<gene>
    <name evidence="3" type="ORF">OQI_00675</name>
</gene>
<proteinExistence type="predicted"/>
<keyword evidence="2" id="KW-0472">Membrane</keyword>
<comment type="caution">
    <text evidence="3">The sequence shown here is derived from an EMBL/GenBank/DDBJ whole genome shotgun (WGS) entry which is preliminary data.</text>
</comment>
<keyword evidence="2" id="KW-1133">Transmembrane helix</keyword>
<dbReference type="RefSeq" id="WP_086167365.1">
    <property type="nucleotide sequence ID" value="NZ_MRYD01000002.1"/>
</dbReference>
<feature type="region of interest" description="Disordered" evidence="1">
    <location>
        <begin position="78"/>
        <end position="117"/>
    </location>
</feature>
<dbReference type="Proteomes" id="UP000194266">
    <property type="component" value="Unassembled WGS sequence"/>
</dbReference>
<evidence type="ECO:0000256" key="1">
    <source>
        <dbReference type="SAM" id="MobiDB-lite"/>
    </source>
</evidence>